<dbReference type="OrthoDB" id="5571399at2"/>
<feature type="domain" description="GGDEF" evidence="1">
    <location>
        <begin position="224"/>
        <end position="330"/>
    </location>
</feature>
<dbReference type="PROSITE" id="PS50887">
    <property type="entry name" value="GGDEF"/>
    <property type="match status" value="1"/>
</dbReference>
<evidence type="ECO:0000259" key="1">
    <source>
        <dbReference type="PROSITE" id="PS50887"/>
    </source>
</evidence>
<protein>
    <submittedName>
        <fullName evidence="2">GGDEF domain-containing protein</fullName>
    </submittedName>
</protein>
<dbReference type="SUPFAM" id="SSF55781">
    <property type="entry name" value="GAF domain-like"/>
    <property type="match status" value="1"/>
</dbReference>
<dbReference type="Gene3D" id="3.30.450.40">
    <property type="match status" value="1"/>
</dbReference>
<comment type="caution">
    <text evidence="2">The sequence shown here is derived from an EMBL/GenBank/DDBJ whole genome shotgun (WGS) entry which is preliminary data.</text>
</comment>
<dbReference type="RefSeq" id="WP_106212057.1">
    <property type="nucleotide sequence ID" value="NZ_PVZF01000008.1"/>
</dbReference>
<dbReference type="InterPro" id="IPR043128">
    <property type="entry name" value="Rev_trsase/Diguanyl_cyclase"/>
</dbReference>
<reference evidence="2 3" key="1">
    <citation type="submission" date="2018-03" db="EMBL/GenBank/DDBJ databases">
        <title>Genomic Encyclopedia of Archaeal and Bacterial Type Strains, Phase II (KMG-II): from individual species to whole genera.</title>
        <authorList>
            <person name="Goeker M."/>
        </authorList>
    </citation>
    <scope>NUCLEOTIDE SEQUENCE [LARGE SCALE GENOMIC DNA]</scope>
    <source>
        <strain evidence="2 3">DSM 19711</strain>
    </source>
</reference>
<name>A0A2T0R183_9ACTN</name>
<dbReference type="AlphaFoldDB" id="A0A2T0R183"/>
<dbReference type="SUPFAM" id="SSF55073">
    <property type="entry name" value="Nucleotide cyclase"/>
    <property type="match status" value="1"/>
</dbReference>
<accession>A0A2T0R183</accession>
<dbReference type="InterPro" id="IPR000160">
    <property type="entry name" value="GGDEF_dom"/>
</dbReference>
<dbReference type="Proteomes" id="UP000238083">
    <property type="component" value="Unassembled WGS sequence"/>
</dbReference>
<keyword evidence="3" id="KW-1185">Reference proteome</keyword>
<gene>
    <name evidence="2" type="ORF">CLV37_1086</name>
</gene>
<dbReference type="InterPro" id="IPR029016">
    <property type="entry name" value="GAF-like_dom_sf"/>
</dbReference>
<organism evidence="2 3">
    <name type="scientific">Kineococcus rhizosphaerae</name>
    <dbReference type="NCBI Taxonomy" id="559628"/>
    <lineage>
        <taxon>Bacteria</taxon>
        <taxon>Bacillati</taxon>
        <taxon>Actinomycetota</taxon>
        <taxon>Actinomycetes</taxon>
        <taxon>Kineosporiales</taxon>
        <taxon>Kineosporiaceae</taxon>
        <taxon>Kineococcus</taxon>
    </lineage>
</organism>
<evidence type="ECO:0000313" key="3">
    <source>
        <dbReference type="Proteomes" id="UP000238083"/>
    </source>
</evidence>
<dbReference type="SMART" id="SM00267">
    <property type="entry name" value="GGDEF"/>
    <property type="match status" value="1"/>
</dbReference>
<proteinExistence type="predicted"/>
<dbReference type="InterPro" id="IPR029787">
    <property type="entry name" value="Nucleotide_cyclase"/>
</dbReference>
<sequence>MSLVQLAARSAVPSPQTAVLRTVARPSLAQGAAGTSLRRSARQVVDALAVTSGLETWYVGRLDGAAVLPLAVSDEATGVLVGRRTPWSDTVCRRVVNGLGPAVAPDITLVPNYVRAPAATALRMTAYAGTALRDDDGRLLGTLAGWSSRPDVVVVPGLQALLEAFAGLLTQALAAEVAADDAQREADRLSVRRDAADKVTALSSRVGWGALLQQEDRRTAERGLPVALLVVDVGRVRSSTRLQKATEVVVRALPEATVSRLTARQFGAIVTDAEPDEVEATVREVTATLRAAGFEATGAWATSGEAHDLSQVWTLAEQRLYRARRDGVGA</sequence>
<evidence type="ECO:0000313" key="2">
    <source>
        <dbReference type="EMBL" id="PRY13338.1"/>
    </source>
</evidence>
<dbReference type="Gene3D" id="3.30.70.270">
    <property type="match status" value="1"/>
</dbReference>
<dbReference type="EMBL" id="PVZF01000008">
    <property type="protein sequence ID" value="PRY13338.1"/>
    <property type="molecule type" value="Genomic_DNA"/>
</dbReference>